<dbReference type="PANTHER" id="PTHR47490:SF2">
    <property type="entry name" value="PROTEIN BLISTER"/>
    <property type="match status" value="1"/>
</dbReference>
<evidence type="ECO:0000313" key="3">
    <source>
        <dbReference type="Proteomes" id="UP001055439"/>
    </source>
</evidence>
<sequence length="112" mass="12700">MSSPRNWNLAFESVKLEYTNAQLECNAADERAKLLASEVISLEEKALRLRSNELKLEKQLENLNSDITSFKRKVSVLEKERQDFQATVDALQEGMISLNLCSPRVTSGLQEV</sequence>
<name>A0A9E7HRF9_9LILI</name>
<proteinExistence type="predicted"/>
<dbReference type="EMBL" id="CP097510">
    <property type="protein sequence ID" value="URE38206.1"/>
    <property type="molecule type" value="Genomic_DNA"/>
</dbReference>
<dbReference type="InterPro" id="IPR044194">
    <property type="entry name" value="BLISTER"/>
</dbReference>
<keyword evidence="1" id="KW-0175">Coiled coil</keyword>
<evidence type="ECO:0000256" key="1">
    <source>
        <dbReference type="SAM" id="Coils"/>
    </source>
</evidence>
<dbReference type="OrthoDB" id="2019993at2759"/>
<dbReference type="GO" id="GO:0040008">
    <property type="term" value="P:regulation of growth"/>
    <property type="evidence" value="ECO:0007669"/>
    <property type="project" value="InterPro"/>
</dbReference>
<organism evidence="2 3">
    <name type="scientific">Musa troglodytarum</name>
    <name type="common">fe'i banana</name>
    <dbReference type="NCBI Taxonomy" id="320322"/>
    <lineage>
        <taxon>Eukaryota</taxon>
        <taxon>Viridiplantae</taxon>
        <taxon>Streptophyta</taxon>
        <taxon>Embryophyta</taxon>
        <taxon>Tracheophyta</taxon>
        <taxon>Spermatophyta</taxon>
        <taxon>Magnoliopsida</taxon>
        <taxon>Liliopsida</taxon>
        <taxon>Zingiberales</taxon>
        <taxon>Musaceae</taxon>
        <taxon>Musa</taxon>
    </lineage>
</organism>
<dbReference type="PANTHER" id="PTHR47490">
    <property type="entry name" value="PROTEIN BLISTER"/>
    <property type="match status" value="1"/>
</dbReference>
<dbReference type="AlphaFoldDB" id="A0A9E7HRF9"/>
<keyword evidence="3" id="KW-1185">Reference proteome</keyword>
<protein>
    <submittedName>
        <fullName evidence="2">Uncharacterized protein</fullName>
    </submittedName>
</protein>
<dbReference type="Proteomes" id="UP001055439">
    <property type="component" value="Chromosome 8"/>
</dbReference>
<evidence type="ECO:0000313" key="2">
    <source>
        <dbReference type="EMBL" id="URE38206.1"/>
    </source>
</evidence>
<feature type="coiled-coil region" evidence="1">
    <location>
        <begin position="25"/>
        <end position="94"/>
    </location>
</feature>
<gene>
    <name evidence="2" type="ORF">MUK42_07470</name>
</gene>
<reference evidence="2" key="1">
    <citation type="submission" date="2022-05" db="EMBL/GenBank/DDBJ databases">
        <title>The Musa troglodytarum L. genome provides insights into the mechanism of non-climacteric behaviour and enrichment of carotenoids.</title>
        <authorList>
            <person name="Wang J."/>
        </authorList>
    </citation>
    <scope>NUCLEOTIDE SEQUENCE</scope>
    <source>
        <tissue evidence="2">Leaf</tissue>
    </source>
</reference>
<accession>A0A9E7HRF9</accession>
<dbReference type="SUPFAM" id="SSF57997">
    <property type="entry name" value="Tropomyosin"/>
    <property type="match status" value="1"/>
</dbReference>